<accession>A0A2S9IUX8</accession>
<keyword evidence="1" id="KW-0812">Transmembrane</keyword>
<feature type="transmembrane region" description="Helical" evidence="1">
    <location>
        <begin position="53"/>
        <end position="76"/>
    </location>
</feature>
<feature type="transmembrane region" description="Helical" evidence="1">
    <location>
        <begin position="12"/>
        <end position="33"/>
    </location>
</feature>
<keyword evidence="3" id="KW-1185">Reference proteome</keyword>
<name>A0A2S9IUX8_9HYPH</name>
<organism evidence="2 3">
    <name type="scientific">Phyllobacterium phragmitis</name>
    <dbReference type="NCBI Taxonomy" id="2670329"/>
    <lineage>
        <taxon>Bacteria</taxon>
        <taxon>Pseudomonadati</taxon>
        <taxon>Pseudomonadota</taxon>
        <taxon>Alphaproteobacteria</taxon>
        <taxon>Hyphomicrobiales</taxon>
        <taxon>Phyllobacteriaceae</taxon>
        <taxon>Phyllobacterium</taxon>
    </lineage>
</organism>
<evidence type="ECO:0000313" key="2">
    <source>
        <dbReference type="EMBL" id="PRD44305.1"/>
    </source>
</evidence>
<evidence type="ECO:0000313" key="3">
    <source>
        <dbReference type="Proteomes" id="UP000239434"/>
    </source>
</evidence>
<protein>
    <submittedName>
        <fullName evidence="2">Uncharacterized protein</fullName>
    </submittedName>
</protein>
<dbReference type="RefSeq" id="WP_105741191.1">
    <property type="nucleotide sequence ID" value="NZ_PVBR01000004.1"/>
</dbReference>
<sequence length="104" mass="11166">MRMVGQNGQAEEATMGVPGPILVVARLLFLPLAYVAKADKSANNPTLTRLYGIYTACVESLFFQSGSPMWFAMLFAGFGLRLQARAHVVVSAIASKPRTAVAYA</sequence>
<gene>
    <name evidence="2" type="ORF">C5748_06870</name>
</gene>
<reference evidence="2 3" key="1">
    <citation type="submission" date="2018-02" db="EMBL/GenBank/DDBJ databases">
        <title>The draft genome of Phyllobacterium sp. 1N-3.</title>
        <authorList>
            <person name="Liu L."/>
            <person name="Li L."/>
            <person name="Zhang X."/>
            <person name="Wang T."/>
            <person name="Liang L."/>
        </authorList>
    </citation>
    <scope>NUCLEOTIDE SEQUENCE [LARGE SCALE GENOMIC DNA]</scope>
    <source>
        <strain evidence="2 3">1N-3</strain>
    </source>
</reference>
<dbReference type="EMBL" id="PVBR01000004">
    <property type="protein sequence ID" value="PRD44305.1"/>
    <property type="molecule type" value="Genomic_DNA"/>
</dbReference>
<keyword evidence="1" id="KW-0472">Membrane</keyword>
<keyword evidence="1" id="KW-1133">Transmembrane helix</keyword>
<dbReference type="Proteomes" id="UP000239434">
    <property type="component" value="Unassembled WGS sequence"/>
</dbReference>
<proteinExistence type="predicted"/>
<dbReference type="AlphaFoldDB" id="A0A2S9IUX8"/>
<evidence type="ECO:0000256" key="1">
    <source>
        <dbReference type="SAM" id="Phobius"/>
    </source>
</evidence>
<comment type="caution">
    <text evidence="2">The sequence shown here is derived from an EMBL/GenBank/DDBJ whole genome shotgun (WGS) entry which is preliminary data.</text>
</comment>